<dbReference type="InterPro" id="IPR050743">
    <property type="entry name" value="2-oxoacid_DH_E2_comp"/>
</dbReference>
<dbReference type="Gene3D" id="2.40.50.100">
    <property type="match status" value="1"/>
</dbReference>
<comment type="similarity">
    <text evidence="3 10">Belongs to the 2-oxoacid dehydrogenase family.</text>
</comment>
<dbReference type="GO" id="GO:0043754">
    <property type="term" value="F:dihydrolipoamide branched chain acyltransferase activity"/>
    <property type="evidence" value="ECO:0007669"/>
    <property type="project" value="UniProtKB-EC"/>
</dbReference>
<protein>
    <recommendedName>
        <fullName evidence="10">Dihydrolipoamide acetyltransferase component of pyruvate dehydrogenase complex</fullName>
        <ecNumber evidence="10">2.3.1.-</ecNumber>
    </recommendedName>
</protein>
<dbReference type="InterPro" id="IPR001078">
    <property type="entry name" value="2-oxoacid_DH_actylTfrase"/>
</dbReference>
<dbReference type="Pfam" id="PF02817">
    <property type="entry name" value="E3_binding"/>
    <property type="match status" value="1"/>
</dbReference>
<dbReference type="PROSITE" id="PS51826">
    <property type="entry name" value="PSBD"/>
    <property type="match status" value="1"/>
</dbReference>
<dbReference type="InParanoid" id="G7DYZ9"/>
<sequence length="460" mass="49625">MTRRALASTAYRAAVRPFKLADIGEGITEVEIIKWSINEGAHVEEFDSLCEVQSDKATVDITSPFKGTVSRLYAQPGQIVKVGTPLCDVDDGQTSTSTPSAEPVPAPSERQPSSHGLLEQHLGEPSRVTPLKEIDKQHALDPQDASQDGADVHSTPAVRRLAKERGIDLTSIEGTGKAGRITKEDILRSMELPASTVIGTAPEAPRETETIPVTGMRRAMYKAMSMSLAIPHFAYSDELDVTALERVRTQLKGSTETKLTLLPLLIKALDLAMREHPLFASSLSGSAQEPMLLKRASHDISIALAAPSGLYTPLIANVDRKNVIQIADEVAGYQAIVTHAAQSRPAFTQNMLRPGTITLSNIGSVGGTYTHPVIPPTGQLAIGGLGRARILPRYVDADQTTAKQAALTSTLAPVLPVPRMVMSASFTADHRVVEGVELARFVDRWKFLVEHPECMLLELC</sequence>
<dbReference type="HOGENOM" id="CLU_016733_10_0_1"/>
<evidence type="ECO:0000256" key="2">
    <source>
        <dbReference type="ARBA" id="ARBA00004305"/>
    </source>
</evidence>
<dbReference type="STRING" id="764103.G7DYZ9"/>
<dbReference type="RefSeq" id="XP_014566813.1">
    <property type="nucleotide sequence ID" value="XM_014711327.1"/>
</dbReference>
<keyword evidence="4 10" id="KW-0808">Transferase</keyword>
<reference evidence="14 15" key="1">
    <citation type="journal article" date="2011" name="J. Gen. Appl. Microbiol.">
        <title>Draft genome sequencing of the enigmatic basidiomycete Mixia osmundae.</title>
        <authorList>
            <person name="Nishida H."/>
            <person name="Nagatsuka Y."/>
            <person name="Sugiyama J."/>
        </authorList>
    </citation>
    <scope>NUCLEOTIDE SEQUENCE [LARGE SCALE GENOMIC DNA]</scope>
    <source>
        <strain evidence="15">CBS 9802 / IAM 14324 / JCM 22182 / KY 12970</strain>
    </source>
</reference>
<dbReference type="GO" id="GO:0005759">
    <property type="term" value="C:mitochondrial matrix"/>
    <property type="evidence" value="ECO:0007669"/>
    <property type="project" value="UniProtKB-SubCell"/>
</dbReference>
<feature type="domain" description="Lipoyl-binding" evidence="12">
    <location>
        <begin position="15"/>
        <end position="90"/>
    </location>
</feature>
<accession>G7DYZ9</accession>
<evidence type="ECO:0000259" key="13">
    <source>
        <dbReference type="PROSITE" id="PS51826"/>
    </source>
</evidence>
<evidence type="ECO:0000256" key="8">
    <source>
        <dbReference type="ARBA" id="ARBA00023315"/>
    </source>
</evidence>
<dbReference type="PROSITE" id="PS50968">
    <property type="entry name" value="BIOTINYL_LIPOYL"/>
    <property type="match status" value="1"/>
</dbReference>
<evidence type="ECO:0000259" key="12">
    <source>
        <dbReference type="PROSITE" id="PS50968"/>
    </source>
</evidence>
<keyword evidence="6" id="KW-0809">Transit peptide</keyword>
<evidence type="ECO:0000313" key="14">
    <source>
        <dbReference type="EMBL" id="GAA95809.1"/>
    </source>
</evidence>
<dbReference type="GO" id="GO:0045333">
    <property type="term" value="P:cellular respiration"/>
    <property type="evidence" value="ECO:0007669"/>
    <property type="project" value="UniProtKB-ARBA"/>
</dbReference>
<evidence type="ECO:0000256" key="10">
    <source>
        <dbReference type="RuleBase" id="RU003423"/>
    </source>
</evidence>
<dbReference type="SUPFAM" id="SSF47005">
    <property type="entry name" value="Peripheral subunit-binding domain of 2-oxo acid dehydrogenase complex"/>
    <property type="match status" value="1"/>
</dbReference>
<dbReference type="Gene3D" id="3.30.559.10">
    <property type="entry name" value="Chloramphenicol acetyltransferase-like domain"/>
    <property type="match status" value="1"/>
</dbReference>
<dbReference type="OrthoDB" id="15567at2759"/>
<dbReference type="InterPro" id="IPR004167">
    <property type="entry name" value="PSBD"/>
</dbReference>
<evidence type="ECO:0000256" key="11">
    <source>
        <dbReference type="SAM" id="MobiDB-lite"/>
    </source>
</evidence>
<evidence type="ECO:0000256" key="6">
    <source>
        <dbReference type="ARBA" id="ARBA00022946"/>
    </source>
</evidence>
<proteinExistence type="inferred from homology"/>
<comment type="subcellular location">
    <subcellularLocation>
        <location evidence="2">Mitochondrion matrix</location>
    </subcellularLocation>
</comment>
<reference evidence="14 15" key="2">
    <citation type="journal article" date="2012" name="Open Biol.">
        <title>Characteristics of nucleosomes and linker DNA regions on the genome of the basidiomycete Mixia osmundae revealed by mono- and dinucleosome mapping.</title>
        <authorList>
            <person name="Nishida H."/>
            <person name="Kondo S."/>
            <person name="Matsumoto T."/>
            <person name="Suzuki Y."/>
            <person name="Yoshikawa H."/>
            <person name="Taylor T.D."/>
            <person name="Sugiyama J."/>
        </authorList>
    </citation>
    <scope>NUCLEOTIDE SEQUENCE [LARGE SCALE GENOMIC DNA]</scope>
    <source>
        <strain evidence="15">CBS 9802 / IAM 14324 / JCM 22182 / KY 12970</strain>
    </source>
</reference>
<evidence type="ECO:0000256" key="1">
    <source>
        <dbReference type="ARBA" id="ARBA00001938"/>
    </source>
</evidence>
<dbReference type="CDD" id="cd06849">
    <property type="entry name" value="lipoyl_domain"/>
    <property type="match status" value="1"/>
</dbReference>
<gene>
    <name evidence="14" type="primary">Mo02466</name>
    <name evidence="14" type="ORF">E5Q_02466</name>
</gene>
<dbReference type="InterPro" id="IPR036625">
    <property type="entry name" value="E3-bd_dom_sf"/>
</dbReference>
<dbReference type="InterPro" id="IPR000089">
    <property type="entry name" value="Biotin_lipoyl"/>
</dbReference>
<feature type="region of interest" description="Disordered" evidence="11">
    <location>
        <begin position="84"/>
        <end position="116"/>
    </location>
</feature>
<evidence type="ECO:0000256" key="9">
    <source>
        <dbReference type="ARBA" id="ARBA00051775"/>
    </source>
</evidence>
<comment type="cofactor">
    <cofactor evidence="1 10">
        <name>(R)-lipoate</name>
        <dbReference type="ChEBI" id="CHEBI:83088"/>
    </cofactor>
</comment>
<evidence type="ECO:0000313" key="15">
    <source>
        <dbReference type="Proteomes" id="UP000009131"/>
    </source>
</evidence>
<dbReference type="InterPro" id="IPR003016">
    <property type="entry name" value="2-oxoA_DH_lipoyl-BS"/>
</dbReference>
<dbReference type="InterPro" id="IPR023213">
    <property type="entry name" value="CAT-like_dom_sf"/>
</dbReference>
<evidence type="ECO:0000256" key="4">
    <source>
        <dbReference type="ARBA" id="ARBA00022679"/>
    </source>
</evidence>
<dbReference type="GO" id="GO:0005829">
    <property type="term" value="C:cytosol"/>
    <property type="evidence" value="ECO:0007669"/>
    <property type="project" value="UniProtKB-ARBA"/>
</dbReference>
<organism evidence="14 15">
    <name type="scientific">Mixia osmundae (strain CBS 9802 / IAM 14324 / JCM 22182 / KY 12970)</name>
    <dbReference type="NCBI Taxonomy" id="764103"/>
    <lineage>
        <taxon>Eukaryota</taxon>
        <taxon>Fungi</taxon>
        <taxon>Dikarya</taxon>
        <taxon>Basidiomycota</taxon>
        <taxon>Pucciniomycotina</taxon>
        <taxon>Mixiomycetes</taxon>
        <taxon>Mixiales</taxon>
        <taxon>Mixiaceae</taxon>
        <taxon>Mixia</taxon>
    </lineage>
</organism>
<keyword evidence="15" id="KW-1185">Reference proteome</keyword>
<evidence type="ECO:0000256" key="3">
    <source>
        <dbReference type="ARBA" id="ARBA00007317"/>
    </source>
</evidence>
<dbReference type="EC" id="2.3.1.-" evidence="10"/>
<dbReference type="SUPFAM" id="SSF51230">
    <property type="entry name" value="Single hybrid motif"/>
    <property type="match status" value="1"/>
</dbReference>
<evidence type="ECO:0000256" key="7">
    <source>
        <dbReference type="ARBA" id="ARBA00023128"/>
    </source>
</evidence>
<keyword evidence="8 10" id="KW-0012">Acyltransferase</keyword>
<dbReference type="GO" id="GO:0031405">
    <property type="term" value="F:lipoic acid binding"/>
    <property type="evidence" value="ECO:0007669"/>
    <property type="project" value="TreeGrafter"/>
</dbReference>
<dbReference type="OMA" id="MPFCIKA"/>
<dbReference type="Pfam" id="PF00198">
    <property type="entry name" value="2-oxoacid_dh"/>
    <property type="match status" value="1"/>
</dbReference>
<keyword evidence="7" id="KW-0496">Mitochondrion</keyword>
<comment type="caution">
    <text evidence="14">The sequence shown here is derived from an EMBL/GenBank/DDBJ whole genome shotgun (WGS) entry which is preliminary data.</text>
</comment>
<dbReference type="Proteomes" id="UP000009131">
    <property type="component" value="Unassembled WGS sequence"/>
</dbReference>
<name>G7DYZ9_MIXOS</name>
<dbReference type="PANTHER" id="PTHR43178">
    <property type="entry name" value="DIHYDROLIPOAMIDE ACETYLTRANSFERASE COMPONENT OF PYRUVATE DEHYDROGENASE COMPLEX"/>
    <property type="match status" value="1"/>
</dbReference>
<keyword evidence="5 10" id="KW-0450">Lipoyl</keyword>
<dbReference type="PANTHER" id="PTHR43178:SF5">
    <property type="entry name" value="LIPOAMIDE ACYLTRANSFERASE COMPONENT OF BRANCHED-CHAIN ALPHA-KETO ACID DEHYDROGENASE COMPLEX, MITOCHONDRIAL"/>
    <property type="match status" value="1"/>
</dbReference>
<dbReference type="Pfam" id="PF00364">
    <property type="entry name" value="Biotin_lipoyl"/>
    <property type="match status" value="1"/>
</dbReference>
<dbReference type="EMBL" id="BABT02000067">
    <property type="protein sequence ID" value="GAA95809.1"/>
    <property type="molecule type" value="Genomic_DNA"/>
</dbReference>
<dbReference type="GO" id="GO:0016407">
    <property type="term" value="F:acetyltransferase activity"/>
    <property type="evidence" value="ECO:0007669"/>
    <property type="project" value="TreeGrafter"/>
</dbReference>
<feature type="domain" description="Peripheral subunit-binding (PSBD)" evidence="13">
    <location>
        <begin position="153"/>
        <end position="190"/>
    </location>
</feature>
<dbReference type="FunFam" id="4.10.320.10:FF:000002">
    <property type="entry name" value="Dihydrolipoamide acetyltransferase component of pyruvate dehydrogenase complex"/>
    <property type="match status" value="1"/>
</dbReference>
<dbReference type="FunFam" id="2.40.50.100:FF:000013">
    <property type="entry name" value="Dihydrolipoamide acetyltransferase component of pyruvate dehydrogenase complex"/>
    <property type="match status" value="1"/>
</dbReference>
<dbReference type="PROSITE" id="PS00189">
    <property type="entry name" value="LIPOYL"/>
    <property type="match status" value="1"/>
</dbReference>
<dbReference type="SUPFAM" id="SSF52777">
    <property type="entry name" value="CoA-dependent acyltransferases"/>
    <property type="match status" value="1"/>
</dbReference>
<dbReference type="eggNOG" id="KOG0558">
    <property type="taxonomic scope" value="Eukaryota"/>
</dbReference>
<evidence type="ECO:0000256" key="5">
    <source>
        <dbReference type="ARBA" id="ARBA00022823"/>
    </source>
</evidence>
<comment type="catalytic activity">
    <reaction evidence="9">
        <text>N(6)-[(R)-dihydrolipoyl]-L-lysyl-[protein] + 2-methylpropanoyl-CoA = N(6)-[(R)-S(8)-2-methylpropanoyldihydrolipoyl]-L-lysyl-[protein] + CoA</text>
        <dbReference type="Rhea" id="RHEA:18865"/>
        <dbReference type="Rhea" id="RHEA-COMP:10475"/>
        <dbReference type="Rhea" id="RHEA-COMP:10497"/>
        <dbReference type="ChEBI" id="CHEBI:57287"/>
        <dbReference type="ChEBI" id="CHEBI:57338"/>
        <dbReference type="ChEBI" id="CHEBI:83100"/>
        <dbReference type="ChEBI" id="CHEBI:83142"/>
        <dbReference type="EC" id="2.3.1.168"/>
    </reaction>
    <physiologicalReaction direction="left-to-right" evidence="9">
        <dbReference type="Rhea" id="RHEA:18866"/>
    </physiologicalReaction>
</comment>
<dbReference type="Gene3D" id="4.10.320.10">
    <property type="entry name" value="E3-binding domain"/>
    <property type="match status" value="1"/>
</dbReference>
<dbReference type="FunFam" id="3.30.559.10:FF:000007">
    <property type="entry name" value="Dihydrolipoamide acetyltransferase component of pyruvate dehydrogenase complex"/>
    <property type="match status" value="1"/>
</dbReference>
<dbReference type="AlphaFoldDB" id="G7DYZ9"/>
<dbReference type="InterPro" id="IPR011053">
    <property type="entry name" value="Single_hybrid_motif"/>
</dbReference>